<gene>
    <name evidence="1" type="ORF">MNVM_03370</name>
</gene>
<sequence>MQVGGQQAFQGAQVLICGTQQTHDEVGWNIDTAANLRGRHGSGGIAGRHGVFDACFLVSAGYQRVSRLL</sequence>
<name>A0A7I7JH68_9MYCO</name>
<dbReference type="EMBL" id="AP022562">
    <property type="protein sequence ID" value="BBX11256.1"/>
    <property type="molecule type" value="Genomic_DNA"/>
</dbReference>
<accession>A0A7I7JH68</accession>
<dbReference type="KEGG" id="mnm:MNVM_03370"/>
<keyword evidence="2" id="KW-1185">Reference proteome</keyword>
<dbReference type="Proteomes" id="UP000466997">
    <property type="component" value="Chromosome"/>
</dbReference>
<evidence type="ECO:0000313" key="1">
    <source>
        <dbReference type="EMBL" id="BBX11256.1"/>
    </source>
</evidence>
<proteinExistence type="predicted"/>
<reference evidence="1 2" key="1">
    <citation type="journal article" date="2019" name="Emerg. Microbes Infect.">
        <title>Comprehensive subspecies identification of 175 nontuberculous mycobacteria species based on 7547 genomic profiles.</title>
        <authorList>
            <person name="Matsumoto Y."/>
            <person name="Kinjo T."/>
            <person name="Motooka D."/>
            <person name="Nabeya D."/>
            <person name="Jung N."/>
            <person name="Uechi K."/>
            <person name="Horii T."/>
            <person name="Iida T."/>
            <person name="Fujita J."/>
            <person name="Nakamura S."/>
        </authorList>
    </citation>
    <scope>NUCLEOTIDE SEQUENCE [LARGE SCALE GENOMIC DNA]</scope>
    <source>
        <strain evidence="1 2">JCM 6391</strain>
    </source>
</reference>
<organism evidence="1 2">
    <name type="scientific">Mycobacterium novum</name>
    <dbReference type="NCBI Taxonomy" id="2492438"/>
    <lineage>
        <taxon>Bacteria</taxon>
        <taxon>Bacillati</taxon>
        <taxon>Actinomycetota</taxon>
        <taxon>Actinomycetes</taxon>
        <taxon>Mycobacteriales</taxon>
        <taxon>Mycobacteriaceae</taxon>
        <taxon>Mycobacterium</taxon>
    </lineage>
</organism>
<dbReference type="AlphaFoldDB" id="A0A7I7JH68"/>
<evidence type="ECO:0000313" key="2">
    <source>
        <dbReference type="Proteomes" id="UP000466997"/>
    </source>
</evidence>
<protein>
    <submittedName>
        <fullName evidence="1">Uncharacterized protein</fullName>
    </submittedName>
</protein>